<proteinExistence type="inferred from homology"/>
<evidence type="ECO:0000256" key="1">
    <source>
        <dbReference type="ARBA" id="ARBA00004442"/>
    </source>
</evidence>
<evidence type="ECO:0000256" key="5">
    <source>
        <dbReference type="ARBA" id="ARBA00023237"/>
    </source>
</evidence>
<gene>
    <name evidence="8" type="ORF">M472_14095</name>
</gene>
<dbReference type="Pfam" id="PF07980">
    <property type="entry name" value="SusD_RagB"/>
    <property type="match status" value="1"/>
</dbReference>
<keyword evidence="5" id="KW-0998">Cell outer membrane</keyword>
<dbReference type="RefSeq" id="WP_021069718.1">
    <property type="nucleotide sequence ID" value="NZ_ATDL01000012.1"/>
</dbReference>
<dbReference type="InterPro" id="IPR033985">
    <property type="entry name" value="SusD-like_N"/>
</dbReference>
<comment type="subcellular location">
    <subcellularLocation>
        <location evidence="1">Cell outer membrane</location>
    </subcellularLocation>
</comment>
<dbReference type="eggNOG" id="COG0457">
    <property type="taxonomic scope" value="Bacteria"/>
</dbReference>
<dbReference type="Gene3D" id="1.25.40.390">
    <property type="match status" value="1"/>
</dbReference>
<comment type="similarity">
    <text evidence="2">Belongs to the SusD family.</text>
</comment>
<evidence type="ECO:0000259" key="6">
    <source>
        <dbReference type="Pfam" id="PF07980"/>
    </source>
</evidence>
<dbReference type="AlphaFoldDB" id="U2J4L8"/>
<dbReference type="GO" id="GO:0009279">
    <property type="term" value="C:cell outer membrane"/>
    <property type="evidence" value="ECO:0007669"/>
    <property type="project" value="UniProtKB-SubCell"/>
</dbReference>
<keyword evidence="4" id="KW-0472">Membrane</keyword>
<keyword evidence="3" id="KW-0732">Signal</keyword>
<evidence type="ECO:0000313" key="8">
    <source>
        <dbReference type="EMBL" id="ERJ59899.1"/>
    </source>
</evidence>
<feature type="domain" description="SusD-like N-terminal" evidence="7">
    <location>
        <begin position="77"/>
        <end position="220"/>
    </location>
</feature>
<dbReference type="EMBL" id="ATDL01000012">
    <property type="protein sequence ID" value="ERJ59899.1"/>
    <property type="molecule type" value="Genomic_DNA"/>
</dbReference>
<comment type="caution">
    <text evidence="8">The sequence shown here is derived from an EMBL/GenBank/DDBJ whole genome shotgun (WGS) entry which is preliminary data.</text>
</comment>
<dbReference type="Pfam" id="PF14322">
    <property type="entry name" value="SusD-like_3"/>
    <property type="match status" value="1"/>
</dbReference>
<evidence type="ECO:0000256" key="2">
    <source>
        <dbReference type="ARBA" id="ARBA00006275"/>
    </source>
</evidence>
<name>U2J4L8_9SPHI</name>
<evidence type="ECO:0000259" key="7">
    <source>
        <dbReference type="Pfam" id="PF14322"/>
    </source>
</evidence>
<evidence type="ECO:0008006" key="10">
    <source>
        <dbReference type="Google" id="ProtNLM"/>
    </source>
</evidence>
<evidence type="ECO:0000313" key="9">
    <source>
        <dbReference type="Proteomes" id="UP000016584"/>
    </source>
</evidence>
<evidence type="ECO:0000256" key="3">
    <source>
        <dbReference type="ARBA" id="ARBA00022729"/>
    </source>
</evidence>
<dbReference type="PROSITE" id="PS51257">
    <property type="entry name" value="PROKAR_LIPOPROTEIN"/>
    <property type="match status" value="1"/>
</dbReference>
<sequence length="566" mass="65705">MKSVKYLFFCLLFIACRQELDIPAQGVLSPDQITTFKDADALVIAAYSSLGNDHYNYPFSLWPYGNVRSDDSYKGGNNLTDVGNYNQLENPQLLLLNNSAIDGLWFRIYVGIRRSNEAIKALKKLDPTVDNSYNSRLGEMYFIRGYWYLKLKMLFKYIPYITDDTAVDDYEKVSNREYTDQELWDLIATDFKKSIDLLPPQQNQIGRANKYAAYAYYAKTRLYQAYVQDDNHQVIEINKALLQEVVDATEPIMSSTYGLESDYARNFLYESENGKESIFAVQFSTDDGVGTAGRTDKGYYVTAPQGMGCCDFHKPSHNLVNAFKTKADGTPSWDDFNNSLYSFTTDTFDPRLDHTVARPGMPWKYNQNEIYTNSWSRVPAVYGYFHSLKENVSRDCDCYKIDGSFRGNSKNRIEMRFADVMLFRAEALIELDRLQEGIDLINLLRVRANDSKALLKDENTNYRLNYNVQPYQTGTNFILTKENAIKALRYERRVEMAMENSRFFDLVRWGIAAETMNSYFEKEKVRMPNLYNEQSKFTAKMHEYLPIPQAQINWSKNLYIQNVNYK</sequence>
<protein>
    <recommendedName>
        <fullName evidence="10">Glycan metabolism protein RagB</fullName>
    </recommendedName>
</protein>
<dbReference type="STRING" id="1346330.M472_14095"/>
<accession>U2J4L8</accession>
<evidence type="ECO:0000256" key="4">
    <source>
        <dbReference type="ARBA" id="ARBA00023136"/>
    </source>
</evidence>
<dbReference type="InterPro" id="IPR012944">
    <property type="entry name" value="SusD_RagB_dom"/>
</dbReference>
<dbReference type="SUPFAM" id="SSF48452">
    <property type="entry name" value="TPR-like"/>
    <property type="match status" value="1"/>
</dbReference>
<dbReference type="InterPro" id="IPR011990">
    <property type="entry name" value="TPR-like_helical_dom_sf"/>
</dbReference>
<organism evidence="8 9">
    <name type="scientific">Sphingobacterium paucimobilis HER1398</name>
    <dbReference type="NCBI Taxonomy" id="1346330"/>
    <lineage>
        <taxon>Bacteria</taxon>
        <taxon>Pseudomonadati</taxon>
        <taxon>Bacteroidota</taxon>
        <taxon>Sphingobacteriia</taxon>
        <taxon>Sphingobacteriales</taxon>
        <taxon>Sphingobacteriaceae</taxon>
        <taxon>Sphingobacterium</taxon>
    </lineage>
</organism>
<dbReference type="OrthoDB" id="9792139at2"/>
<reference evidence="8 9" key="1">
    <citation type="journal article" date="2013" name="Genome Announc.">
        <title>The Draft Genome Sequence of Sphingomonas paucimobilis Strain HER1398 (Proteobacteria), Host to the Giant PAU Phage, Indicates That It Is a Member of the Genus Sphingobacterium (Bacteroidetes).</title>
        <authorList>
            <person name="White R.A.III."/>
            <person name="Suttle C.A."/>
        </authorList>
    </citation>
    <scope>NUCLEOTIDE SEQUENCE [LARGE SCALE GENOMIC DNA]</scope>
    <source>
        <strain evidence="8 9">HER1398</strain>
    </source>
</reference>
<dbReference type="Proteomes" id="UP000016584">
    <property type="component" value="Unassembled WGS sequence"/>
</dbReference>
<feature type="domain" description="RagB/SusD" evidence="6">
    <location>
        <begin position="275"/>
        <end position="565"/>
    </location>
</feature>
<keyword evidence="9" id="KW-1185">Reference proteome</keyword>
<dbReference type="PATRIC" id="fig|1346330.5.peg.1536"/>